<evidence type="ECO:0000256" key="3">
    <source>
        <dbReference type="ARBA" id="ARBA00023027"/>
    </source>
</evidence>
<comment type="caution">
    <text evidence="10">The sequence shown here is derived from an EMBL/GenBank/DDBJ whole genome shotgun (WGS) entry which is preliminary data.</text>
</comment>
<dbReference type="InterPro" id="IPR015590">
    <property type="entry name" value="Aldehyde_DH_dom"/>
</dbReference>
<evidence type="ECO:0000256" key="2">
    <source>
        <dbReference type="ARBA" id="ARBA00023002"/>
    </source>
</evidence>
<evidence type="ECO:0000313" key="11">
    <source>
        <dbReference type="Proteomes" id="UP000813444"/>
    </source>
</evidence>
<dbReference type="InterPro" id="IPR016163">
    <property type="entry name" value="Ald_DH_C"/>
</dbReference>
<dbReference type="GO" id="GO:0004029">
    <property type="term" value="F:aldehyde dehydrogenase (NAD+) activity"/>
    <property type="evidence" value="ECO:0007669"/>
    <property type="project" value="UniProtKB-EC"/>
</dbReference>
<feature type="domain" description="Aldehyde dehydrogenase" evidence="9">
    <location>
        <begin position="28"/>
        <end position="493"/>
    </location>
</feature>
<dbReference type="Gene3D" id="3.40.309.10">
    <property type="entry name" value="Aldehyde Dehydrogenase, Chain A, domain 2"/>
    <property type="match status" value="1"/>
</dbReference>
<comment type="pathway">
    <text evidence="5">Alcohol metabolism; ethanol degradation; acetate from ethanol: step 2/2.</text>
</comment>
<reference evidence="10" key="1">
    <citation type="journal article" date="2021" name="Nat. Commun.">
        <title>Genetic determinants of endophytism in the Arabidopsis root mycobiome.</title>
        <authorList>
            <person name="Mesny F."/>
            <person name="Miyauchi S."/>
            <person name="Thiergart T."/>
            <person name="Pickel B."/>
            <person name="Atanasova L."/>
            <person name="Karlsson M."/>
            <person name="Huettel B."/>
            <person name="Barry K.W."/>
            <person name="Haridas S."/>
            <person name="Chen C."/>
            <person name="Bauer D."/>
            <person name="Andreopoulos W."/>
            <person name="Pangilinan J."/>
            <person name="LaButti K."/>
            <person name="Riley R."/>
            <person name="Lipzen A."/>
            <person name="Clum A."/>
            <person name="Drula E."/>
            <person name="Henrissat B."/>
            <person name="Kohler A."/>
            <person name="Grigoriev I.V."/>
            <person name="Martin F.M."/>
            <person name="Hacquard S."/>
        </authorList>
    </citation>
    <scope>NUCLEOTIDE SEQUENCE</scope>
    <source>
        <strain evidence="10">MPI-CAGE-CH-0235</strain>
    </source>
</reference>
<evidence type="ECO:0000259" key="9">
    <source>
        <dbReference type="Pfam" id="PF00171"/>
    </source>
</evidence>
<keyword evidence="3" id="KW-0520">NAD</keyword>
<gene>
    <name evidence="10" type="ORF">B0I35DRAFT_362894</name>
</gene>
<dbReference type="GO" id="GO:0046394">
    <property type="term" value="P:carboxylic acid biosynthetic process"/>
    <property type="evidence" value="ECO:0007669"/>
    <property type="project" value="UniProtKB-ARBA"/>
</dbReference>
<protein>
    <recommendedName>
        <fullName evidence="4">aldehyde dehydrogenase (NAD(+))</fullName>
        <ecNumber evidence="4">1.2.1.3</ecNumber>
    </recommendedName>
</protein>
<dbReference type="SUPFAM" id="SSF53720">
    <property type="entry name" value="ALDH-like"/>
    <property type="match status" value="1"/>
</dbReference>
<name>A0A8K0SI89_9HYPO</name>
<dbReference type="PANTHER" id="PTHR11699">
    <property type="entry name" value="ALDEHYDE DEHYDROGENASE-RELATED"/>
    <property type="match status" value="1"/>
</dbReference>
<dbReference type="InterPro" id="IPR016162">
    <property type="entry name" value="Ald_DH_N"/>
</dbReference>
<evidence type="ECO:0000256" key="5">
    <source>
        <dbReference type="ARBA" id="ARBA00037885"/>
    </source>
</evidence>
<dbReference type="Proteomes" id="UP000813444">
    <property type="component" value="Unassembled WGS sequence"/>
</dbReference>
<dbReference type="FunFam" id="3.40.605.10:FF:000011">
    <property type="entry name" value="ALD5p Mitochondrial aldehyde dehydrogenase"/>
    <property type="match status" value="1"/>
</dbReference>
<comment type="similarity">
    <text evidence="1 8">Belongs to the aldehyde dehydrogenase family.</text>
</comment>
<organism evidence="10 11">
    <name type="scientific">Stachybotrys elegans</name>
    <dbReference type="NCBI Taxonomy" id="80388"/>
    <lineage>
        <taxon>Eukaryota</taxon>
        <taxon>Fungi</taxon>
        <taxon>Dikarya</taxon>
        <taxon>Ascomycota</taxon>
        <taxon>Pezizomycotina</taxon>
        <taxon>Sordariomycetes</taxon>
        <taxon>Hypocreomycetidae</taxon>
        <taxon>Hypocreales</taxon>
        <taxon>Stachybotryaceae</taxon>
        <taxon>Stachybotrys</taxon>
    </lineage>
</organism>
<keyword evidence="11" id="KW-1185">Reference proteome</keyword>
<dbReference type="InterPro" id="IPR029510">
    <property type="entry name" value="Ald_DH_CS_GLU"/>
</dbReference>
<accession>A0A8K0SI89</accession>
<evidence type="ECO:0000256" key="6">
    <source>
        <dbReference type="ARBA" id="ARBA00049194"/>
    </source>
</evidence>
<dbReference type="FunFam" id="3.40.605.10:FF:000026">
    <property type="entry name" value="Aldehyde dehydrogenase, putative"/>
    <property type="match status" value="1"/>
</dbReference>
<dbReference type="PROSITE" id="PS00687">
    <property type="entry name" value="ALDEHYDE_DEHYDR_GLU"/>
    <property type="match status" value="1"/>
</dbReference>
<dbReference type="EMBL" id="JAGPNK010000021">
    <property type="protein sequence ID" value="KAH7304780.1"/>
    <property type="molecule type" value="Genomic_DNA"/>
</dbReference>
<evidence type="ECO:0000313" key="10">
    <source>
        <dbReference type="EMBL" id="KAH7304780.1"/>
    </source>
</evidence>
<comment type="catalytic activity">
    <reaction evidence="6">
        <text>an aldehyde + NAD(+) + H2O = a carboxylate + NADH + 2 H(+)</text>
        <dbReference type="Rhea" id="RHEA:16185"/>
        <dbReference type="ChEBI" id="CHEBI:15377"/>
        <dbReference type="ChEBI" id="CHEBI:15378"/>
        <dbReference type="ChEBI" id="CHEBI:17478"/>
        <dbReference type="ChEBI" id="CHEBI:29067"/>
        <dbReference type="ChEBI" id="CHEBI:57540"/>
        <dbReference type="ChEBI" id="CHEBI:57945"/>
        <dbReference type="EC" id="1.2.1.3"/>
    </reaction>
</comment>
<sequence>MENIEIQLKAPNGRTVVLPTGLFINNEWKSGSAKRLETRSPTDEQVICSLEAASAGDIDLAVRSARAALTHASWRDISAAERGQMLHKLAALIYEHKEDLATLETWDNGKPYSVSLEEDVPEAVACLRYYAGWADKIHGQTIPTTCQKFAYTLTQPVGVCAQIIPWNYPLVMASWKLGPTLAAGCTVVLKPAEQTPLSALFLAKLVEAAGLPPGVVNIVNGRGQEAGHALASHMDVDKIAFTGSTMVGKEIMRSASLNLKKITLETGGKSPLLVFEDADIHQAAEWAFIGAMSNQGQVCTATSRLLVQDSVLPRFLSALLAIITRTVVGNPFAKDTTQGPQVTQQQYDKILSLIGVAVKEGAKVECGGQSLRETAGRGRGYFIAPTVLSGVTSSMTIFHEEVFGPVLTVTSFETEQEAVRLANDSIYGLAAALFTRDVERAHRVPQLLQSGMVWVNSSNDPNPQVPFGGIKQSGIGRELGEAGLSSYLETKSVHLNIGAKL</sequence>
<dbReference type="AlphaFoldDB" id="A0A8K0SI89"/>
<dbReference type="Gene3D" id="3.40.605.10">
    <property type="entry name" value="Aldehyde Dehydrogenase, Chain A, domain 1"/>
    <property type="match status" value="1"/>
</dbReference>
<feature type="active site" evidence="7">
    <location>
        <position position="265"/>
    </location>
</feature>
<dbReference type="OrthoDB" id="310895at2759"/>
<dbReference type="Pfam" id="PF00171">
    <property type="entry name" value="Aldedh"/>
    <property type="match status" value="1"/>
</dbReference>
<proteinExistence type="inferred from homology"/>
<dbReference type="InterPro" id="IPR016161">
    <property type="entry name" value="Ald_DH/histidinol_DH"/>
</dbReference>
<evidence type="ECO:0000256" key="1">
    <source>
        <dbReference type="ARBA" id="ARBA00009986"/>
    </source>
</evidence>
<dbReference type="EC" id="1.2.1.3" evidence="4"/>
<evidence type="ECO:0000256" key="4">
    <source>
        <dbReference type="ARBA" id="ARBA00024226"/>
    </source>
</evidence>
<keyword evidence="2 8" id="KW-0560">Oxidoreductase</keyword>
<evidence type="ECO:0000256" key="8">
    <source>
        <dbReference type="RuleBase" id="RU003345"/>
    </source>
</evidence>
<dbReference type="FunFam" id="3.40.309.10:FF:000012">
    <property type="entry name" value="Betaine aldehyde dehydrogenase"/>
    <property type="match status" value="1"/>
</dbReference>
<evidence type="ECO:0000256" key="7">
    <source>
        <dbReference type="PROSITE-ProRule" id="PRU10007"/>
    </source>
</evidence>